<feature type="transmembrane region" description="Helical" evidence="8">
    <location>
        <begin position="502"/>
        <end position="521"/>
    </location>
</feature>
<name>A0ABQ2EXI7_9ACTN</name>
<evidence type="ECO:0000256" key="4">
    <source>
        <dbReference type="ARBA" id="ARBA00022692"/>
    </source>
</evidence>
<evidence type="ECO:0000256" key="8">
    <source>
        <dbReference type="SAM" id="Phobius"/>
    </source>
</evidence>
<feature type="transmembrane region" description="Helical" evidence="8">
    <location>
        <begin position="254"/>
        <end position="273"/>
    </location>
</feature>
<accession>A0ABQ2EXI7</accession>
<feature type="domain" description="Major facilitator superfamily (MFS) profile" evidence="9">
    <location>
        <begin position="67"/>
        <end position="525"/>
    </location>
</feature>
<dbReference type="InterPro" id="IPR020846">
    <property type="entry name" value="MFS_dom"/>
</dbReference>
<organism evidence="10 11">
    <name type="scientific">Streptomyces camponoticapitis</name>
    <dbReference type="NCBI Taxonomy" id="1616125"/>
    <lineage>
        <taxon>Bacteria</taxon>
        <taxon>Bacillati</taxon>
        <taxon>Actinomycetota</taxon>
        <taxon>Actinomycetes</taxon>
        <taxon>Kitasatosporales</taxon>
        <taxon>Streptomycetaceae</taxon>
        <taxon>Streptomyces</taxon>
    </lineage>
</organism>
<keyword evidence="7" id="KW-0046">Antibiotic resistance</keyword>
<comment type="subcellular location">
    <subcellularLocation>
        <location evidence="1">Cell membrane</location>
        <topology evidence="1">Multi-pass membrane protein</topology>
    </subcellularLocation>
</comment>
<feature type="transmembrane region" description="Helical" evidence="8">
    <location>
        <begin position="65"/>
        <end position="85"/>
    </location>
</feature>
<gene>
    <name evidence="10" type="ORF">GCM10011583_73190</name>
</gene>
<evidence type="ECO:0000256" key="5">
    <source>
        <dbReference type="ARBA" id="ARBA00022989"/>
    </source>
</evidence>
<dbReference type="CDD" id="cd17321">
    <property type="entry name" value="MFS_MMR_MDR_like"/>
    <property type="match status" value="1"/>
</dbReference>
<dbReference type="PANTHER" id="PTHR42718">
    <property type="entry name" value="MAJOR FACILITATOR SUPERFAMILY MULTIDRUG TRANSPORTER MFSC"/>
    <property type="match status" value="1"/>
</dbReference>
<protein>
    <submittedName>
        <fullName evidence="10">MFS transporter</fullName>
    </submittedName>
</protein>
<keyword evidence="6 8" id="KW-0472">Membrane</keyword>
<dbReference type="PROSITE" id="PS50850">
    <property type="entry name" value="MFS"/>
    <property type="match status" value="1"/>
</dbReference>
<evidence type="ECO:0000313" key="10">
    <source>
        <dbReference type="EMBL" id="GGK30720.1"/>
    </source>
</evidence>
<dbReference type="SUPFAM" id="SSF103473">
    <property type="entry name" value="MFS general substrate transporter"/>
    <property type="match status" value="1"/>
</dbReference>
<dbReference type="Proteomes" id="UP000660265">
    <property type="component" value="Unassembled WGS sequence"/>
</dbReference>
<keyword evidence="4 8" id="KW-0812">Transmembrane</keyword>
<keyword evidence="5 8" id="KW-1133">Transmembrane helix</keyword>
<evidence type="ECO:0000256" key="6">
    <source>
        <dbReference type="ARBA" id="ARBA00023136"/>
    </source>
</evidence>
<evidence type="ECO:0000256" key="2">
    <source>
        <dbReference type="ARBA" id="ARBA00022448"/>
    </source>
</evidence>
<feature type="transmembrane region" description="Helical" evidence="8">
    <location>
        <begin position="413"/>
        <end position="439"/>
    </location>
</feature>
<evidence type="ECO:0000313" key="11">
    <source>
        <dbReference type="Proteomes" id="UP000660265"/>
    </source>
</evidence>
<feature type="transmembrane region" description="Helical" evidence="8">
    <location>
        <begin position="166"/>
        <end position="183"/>
    </location>
</feature>
<dbReference type="Pfam" id="PF07690">
    <property type="entry name" value="MFS_1"/>
    <property type="match status" value="1"/>
</dbReference>
<feature type="transmembrane region" description="Helical" evidence="8">
    <location>
        <begin position="460"/>
        <end position="482"/>
    </location>
</feature>
<sequence>MTARSALGGTVNMTARSGWVSRRVPSLFRVRTSHRPETIHGRFLHPVRRTAFPMPAPTHPHPRRWAALLFISIAQLMVFLDSAIMNIALPSAQEALHFSDGGRQWVITAYGLAFGGLLILGGRLGDLIGRKRAFTIGLIGFALASALGGAANSLGVLLIARAGQGVFGALLAPAALALISLTFTDARERAKAFGIYGAIATAGGVLGLLLGGILTEYLNWRWSMLVNIPIAVVGIIGAITVVHDIPTKDKRTRIDIPGAILATTGLVALVFGFSEAESRGWDSALTITLLIASVVLLLTFLRVEGKIKAPLLPLHVLTERNRAGAYLSVGLAVISMFGMFLFLSYYLQLVKGYSPVEAGLAFVPLGAAQAFGSMVIGTRLSARMRPGLLMSGGYLATAGGVLLLVLLQADSSYGLLAVAEIITGLGIGTAFMPAMSLGTHGVNPRDAGIASAMVGTSQQVGGSVGTALLNTIAASSTTAYLLSHGHGKTDTDVALVHGFSTAYWWAVGFLVLSALFSLVMVNAPRPDLSAPSDETSQARPAPVH</sequence>
<feature type="transmembrane region" description="Helical" evidence="8">
    <location>
        <begin position="358"/>
        <end position="376"/>
    </location>
</feature>
<feature type="transmembrane region" description="Helical" evidence="8">
    <location>
        <begin position="324"/>
        <end position="346"/>
    </location>
</feature>
<dbReference type="PANTHER" id="PTHR42718:SF46">
    <property type="entry name" value="BLR6921 PROTEIN"/>
    <property type="match status" value="1"/>
</dbReference>
<comment type="caution">
    <text evidence="10">The sequence shown here is derived from an EMBL/GenBank/DDBJ whole genome shotgun (WGS) entry which is preliminary data.</text>
</comment>
<dbReference type="PRINTS" id="PR01036">
    <property type="entry name" value="TCRTETB"/>
</dbReference>
<evidence type="ECO:0000256" key="7">
    <source>
        <dbReference type="ARBA" id="ARBA00023251"/>
    </source>
</evidence>
<evidence type="ECO:0000256" key="3">
    <source>
        <dbReference type="ARBA" id="ARBA00022475"/>
    </source>
</evidence>
<feature type="transmembrane region" description="Helical" evidence="8">
    <location>
        <begin position="285"/>
        <end position="303"/>
    </location>
</feature>
<dbReference type="InterPro" id="IPR011701">
    <property type="entry name" value="MFS"/>
</dbReference>
<dbReference type="InterPro" id="IPR036259">
    <property type="entry name" value="MFS_trans_sf"/>
</dbReference>
<feature type="transmembrane region" description="Helical" evidence="8">
    <location>
        <begin position="105"/>
        <end position="124"/>
    </location>
</feature>
<dbReference type="NCBIfam" id="TIGR00711">
    <property type="entry name" value="efflux_EmrB"/>
    <property type="match status" value="1"/>
</dbReference>
<reference evidence="11" key="1">
    <citation type="journal article" date="2019" name="Int. J. Syst. Evol. Microbiol.">
        <title>The Global Catalogue of Microorganisms (GCM) 10K type strain sequencing project: providing services to taxonomists for standard genome sequencing and annotation.</title>
        <authorList>
            <consortium name="The Broad Institute Genomics Platform"/>
            <consortium name="The Broad Institute Genome Sequencing Center for Infectious Disease"/>
            <person name="Wu L."/>
            <person name="Ma J."/>
        </authorList>
    </citation>
    <scope>NUCLEOTIDE SEQUENCE [LARGE SCALE GENOMIC DNA]</scope>
    <source>
        <strain evidence="11">CGMCC 4.7275</strain>
    </source>
</reference>
<keyword evidence="3" id="KW-1003">Cell membrane</keyword>
<dbReference type="InterPro" id="IPR004638">
    <property type="entry name" value="EmrB-like"/>
</dbReference>
<evidence type="ECO:0000259" key="9">
    <source>
        <dbReference type="PROSITE" id="PS50850"/>
    </source>
</evidence>
<dbReference type="EMBL" id="BMMV01000042">
    <property type="protein sequence ID" value="GGK30720.1"/>
    <property type="molecule type" value="Genomic_DNA"/>
</dbReference>
<proteinExistence type="predicted"/>
<feature type="transmembrane region" description="Helical" evidence="8">
    <location>
        <begin position="136"/>
        <end position="160"/>
    </location>
</feature>
<keyword evidence="2" id="KW-0813">Transport</keyword>
<feature type="transmembrane region" description="Helical" evidence="8">
    <location>
        <begin position="195"/>
        <end position="214"/>
    </location>
</feature>
<evidence type="ECO:0000256" key="1">
    <source>
        <dbReference type="ARBA" id="ARBA00004651"/>
    </source>
</evidence>
<keyword evidence="11" id="KW-1185">Reference proteome</keyword>
<dbReference type="Gene3D" id="1.20.1250.20">
    <property type="entry name" value="MFS general substrate transporter like domains"/>
    <property type="match status" value="1"/>
</dbReference>
<dbReference type="Gene3D" id="1.20.1720.10">
    <property type="entry name" value="Multidrug resistance protein D"/>
    <property type="match status" value="1"/>
</dbReference>
<feature type="transmembrane region" description="Helical" evidence="8">
    <location>
        <begin position="388"/>
        <end position="407"/>
    </location>
</feature>
<feature type="transmembrane region" description="Helical" evidence="8">
    <location>
        <begin position="220"/>
        <end position="242"/>
    </location>
</feature>